<proteinExistence type="predicted"/>
<feature type="non-terminal residue" evidence="2">
    <location>
        <position position="118"/>
    </location>
</feature>
<dbReference type="AlphaFoldDB" id="A0A8J9YCQ9"/>
<organism evidence="2 3">
    <name type="scientific">Brenthis ino</name>
    <name type="common">lesser marbled fritillary</name>
    <dbReference type="NCBI Taxonomy" id="405034"/>
    <lineage>
        <taxon>Eukaryota</taxon>
        <taxon>Metazoa</taxon>
        <taxon>Ecdysozoa</taxon>
        <taxon>Arthropoda</taxon>
        <taxon>Hexapoda</taxon>
        <taxon>Insecta</taxon>
        <taxon>Pterygota</taxon>
        <taxon>Neoptera</taxon>
        <taxon>Endopterygota</taxon>
        <taxon>Lepidoptera</taxon>
        <taxon>Glossata</taxon>
        <taxon>Ditrysia</taxon>
        <taxon>Papilionoidea</taxon>
        <taxon>Nymphalidae</taxon>
        <taxon>Heliconiinae</taxon>
        <taxon>Argynnini</taxon>
        <taxon>Brenthis</taxon>
    </lineage>
</organism>
<accession>A0A8J9YCQ9</accession>
<dbReference type="OrthoDB" id="7476024at2759"/>
<evidence type="ECO:0000256" key="1">
    <source>
        <dbReference type="SAM" id="MobiDB-lite"/>
    </source>
</evidence>
<reference evidence="2" key="1">
    <citation type="submission" date="2021-12" db="EMBL/GenBank/DDBJ databases">
        <authorList>
            <person name="Martin H S."/>
        </authorList>
    </citation>
    <scope>NUCLEOTIDE SEQUENCE</scope>
</reference>
<evidence type="ECO:0000313" key="3">
    <source>
        <dbReference type="Proteomes" id="UP000838878"/>
    </source>
</evidence>
<dbReference type="Proteomes" id="UP000838878">
    <property type="component" value="Chromosome 5"/>
</dbReference>
<feature type="region of interest" description="Disordered" evidence="1">
    <location>
        <begin position="87"/>
        <end position="107"/>
    </location>
</feature>
<gene>
    <name evidence="2" type="ORF">BINO364_LOCUS11425</name>
</gene>
<feature type="compositionally biased region" description="Gly residues" evidence="1">
    <location>
        <begin position="8"/>
        <end position="17"/>
    </location>
</feature>
<protein>
    <submittedName>
        <fullName evidence="2">Uncharacterized protein</fullName>
    </submittedName>
</protein>
<name>A0A8J9YCQ9_9NEOP</name>
<dbReference type="EMBL" id="OV170225">
    <property type="protein sequence ID" value="CAH0725894.1"/>
    <property type="molecule type" value="Genomic_DNA"/>
</dbReference>
<sequence>MPLAQVRAGGGGGGGRAVGASAAAASVSHRPSASAYFRASRPLTTEYRLTVSECACSECNVLGRMRILLSELGLSGACLGLTLESRAAPLDPDKPAPGQRPHDDTRPSTSVFIFAFVV</sequence>
<keyword evidence="3" id="KW-1185">Reference proteome</keyword>
<evidence type="ECO:0000313" key="2">
    <source>
        <dbReference type="EMBL" id="CAH0725894.1"/>
    </source>
</evidence>
<feature type="region of interest" description="Disordered" evidence="1">
    <location>
        <begin position="1"/>
        <end position="21"/>
    </location>
</feature>